<proteinExistence type="inferred from homology"/>
<dbReference type="Pfam" id="PF00160">
    <property type="entry name" value="Pro_isomerase"/>
    <property type="match status" value="1"/>
</dbReference>
<dbReference type="EC" id="5.2.1.8" evidence="5"/>
<keyword evidence="8" id="KW-1185">Reference proteome</keyword>
<dbReference type="GO" id="GO:0006457">
    <property type="term" value="P:protein folding"/>
    <property type="evidence" value="ECO:0007669"/>
    <property type="project" value="InterPro"/>
</dbReference>
<evidence type="ECO:0000256" key="1">
    <source>
        <dbReference type="ARBA" id="ARBA00000971"/>
    </source>
</evidence>
<evidence type="ECO:0000256" key="3">
    <source>
        <dbReference type="ARBA" id="ARBA00023110"/>
    </source>
</evidence>
<evidence type="ECO:0000313" key="7">
    <source>
        <dbReference type="EMBL" id="CAK1540123.1"/>
    </source>
</evidence>
<dbReference type="EMBL" id="CAVLEF010000001">
    <property type="protein sequence ID" value="CAK1540123.1"/>
    <property type="molecule type" value="Genomic_DNA"/>
</dbReference>
<dbReference type="GO" id="GO:0016018">
    <property type="term" value="F:cyclosporin A binding"/>
    <property type="evidence" value="ECO:0007669"/>
    <property type="project" value="TreeGrafter"/>
</dbReference>
<dbReference type="PROSITE" id="PS00170">
    <property type="entry name" value="CSA_PPIASE_1"/>
    <property type="match status" value="1"/>
</dbReference>
<dbReference type="GO" id="GO:0005737">
    <property type="term" value="C:cytoplasm"/>
    <property type="evidence" value="ECO:0007669"/>
    <property type="project" value="TreeGrafter"/>
</dbReference>
<dbReference type="AlphaFoldDB" id="A0AAV1ISM5"/>
<dbReference type="InterPro" id="IPR029000">
    <property type="entry name" value="Cyclophilin-like_dom_sf"/>
</dbReference>
<feature type="domain" description="PPIase cyclophilin-type" evidence="6">
    <location>
        <begin position="41"/>
        <end position="197"/>
    </location>
</feature>
<name>A0AAV1ISM5_9NEOP</name>
<keyword evidence="5" id="KW-0732">Signal</keyword>
<dbReference type="GO" id="GO:0003755">
    <property type="term" value="F:peptidyl-prolyl cis-trans isomerase activity"/>
    <property type="evidence" value="ECO:0007669"/>
    <property type="project" value="UniProtKB-UniRule"/>
</dbReference>
<dbReference type="PROSITE" id="PS50072">
    <property type="entry name" value="CSA_PPIASE_2"/>
    <property type="match status" value="1"/>
</dbReference>
<dbReference type="PRINTS" id="PR00153">
    <property type="entry name" value="CSAPPISMRASE"/>
</dbReference>
<dbReference type="PANTHER" id="PTHR11071:SF561">
    <property type="entry name" value="PEPTIDYL-PROLYL CIS-TRANS ISOMERASE D-RELATED"/>
    <property type="match status" value="1"/>
</dbReference>
<accession>A0AAV1ISM5</accession>
<dbReference type="FunFam" id="2.40.100.10:FF:000013">
    <property type="entry name" value="Peptidyl-prolyl cis-trans isomerase"/>
    <property type="match status" value="1"/>
</dbReference>
<feature type="signal peptide" evidence="5">
    <location>
        <begin position="1"/>
        <end position="21"/>
    </location>
</feature>
<protein>
    <recommendedName>
        <fullName evidence="5">Peptidyl-prolyl cis-trans isomerase</fullName>
        <shortName evidence="5">PPIase</shortName>
        <ecNumber evidence="5">5.2.1.8</ecNumber>
    </recommendedName>
</protein>
<organism evidence="7 8">
    <name type="scientific">Leptosia nina</name>
    <dbReference type="NCBI Taxonomy" id="320188"/>
    <lineage>
        <taxon>Eukaryota</taxon>
        <taxon>Metazoa</taxon>
        <taxon>Ecdysozoa</taxon>
        <taxon>Arthropoda</taxon>
        <taxon>Hexapoda</taxon>
        <taxon>Insecta</taxon>
        <taxon>Pterygota</taxon>
        <taxon>Neoptera</taxon>
        <taxon>Endopterygota</taxon>
        <taxon>Lepidoptera</taxon>
        <taxon>Glossata</taxon>
        <taxon>Ditrysia</taxon>
        <taxon>Papilionoidea</taxon>
        <taxon>Pieridae</taxon>
        <taxon>Pierinae</taxon>
        <taxon>Leptosia</taxon>
    </lineage>
</organism>
<feature type="chain" id="PRO_5043112746" description="Peptidyl-prolyl cis-trans isomerase" evidence="5">
    <location>
        <begin position="22"/>
        <end position="204"/>
    </location>
</feature>
<evidence type="ECO:0000256" key="4">
    <source>
        <dbReference type="ARBA" id="ARBA00023235"/>
    </source>
</evidence>
<comment type="function">
    <text evidence="2 5">PPIases accelerate the folding of proteins. It catalyzes the cis-trans isomerization of proline imidic peptide bonds in oligopeptides.</text>
</comment>
<dbReference type="Gene3D" id="2.40.100.10">
    <property type="entry name" value="Cyclophilin-like"/>
    <property type="match status" value="1"/>
</dbReference>
<dbReference type="InterPro" id="IPR020892">
    <property type="entry name" value="Cyclophilin-type_PPIase_CS"/>
</dbReference>
<dbReference type="CDD" id="cd01926">
    <property type="entry name" value="cyclophilin_ABH_like"/>
    <property type="match status" value="1"/>
</dbReference>
<dbReference type="SUPFAM" id="SSF50891">
    <property type="entry name" value="Cyclophilin-like"/>
    <property type="match status" value="1"/>
</dbReference>
<reference evidence="7 8" key="1">
    <citation type="submission" date="2023-11" db="EMBL/GenBank/DDBJ databases">
        <authorList>
            <person name="Okamura Y."/>
        </authorList>
    </citation>
    <scope>NUCLEOTIDE SEQUENCE [LARGE SCALE GENOMIC DNA]</scope>
</reference>
<gene>
    <name evidence="7" type="ORF">LNINA_LOCUS200</name>
</gene>
<dbReference type="InterPro" id="IPR002130">
    <property type="entry name" value="Cyclophilin-type_PPIase_dom"/>
</dbReference>
<comment type="catalytic activity">
    <reaction evidence="1 5">
        <text>[protein]-peptidylproline (omega=180) = [protein]-peptidylproline (omega=0)</text>
        <dbReference type="Rhea" id="RHEA:16237"/>
        <dbReference type="Rhea" id="RHEA-COMP:10747"/>
        <dbReference type="Rhea" id="RHEA-COMP:10748"/>
        <dbReference type="ChEBI" id="CHEBI:83833"/>
        <dbReference type="ChEBI" id="CHEBI:83834"/>
        <dbReference type="EC" id="5.2.1.8"/>
    </reaction>
</comment>
<dbReference type="PANTHER" id="PTHR11071">
    <property type="entry name" value="PEPTIDYL-PROLYL CIS-TRANS ISOMERASE"/>
    <property type="match status" value="1"/>
</dbReference>
<keyword evidence="4 5" id="KW-0413">Isomerase</keyword>
<dbReference type="Proteomes" id="UP001497472">
    <property type="component" value="Unassembled WGS sequence"/>
</dbReference>
<keyword evidence="3 5" id="KW-0697">Rotamase</keyword>
<comment type="caution">
    <text evidence="7">The sequence shown here is derived from an EMBL/GenBank/DDBJ whole genome shotgun (WGS) entry which is preliminary data.</text>
</comment>
<evidence type="ECO:0000256" key="2">
    <source>
        <dbReference type="ARBA" id="ARBA00002388"/>
    </source>
</evidence>
<comment type="similarity">
    <text evidence="5">Belongs to the cyclophilin-type PPIase family.</text>
</comment>
<evidence type="ECO:0000259" key="6">
    <source>
        <dbReference type="PROSITE" id="PS50072"/>
    </source>
</evidence>
<evidence type="ECO:0000256" key="5">
    <source>
        <dbReference type="RuleBase" id="RU363019"/>
    </source>
</evidence>
<evidence type="ECO:0000313" key="8">
    <source>
        <dbReference type="Proteomes" id="UP001497472"/>
    </source>
</evidence>
<sequence length="204" mass="22246">MGHKIAAMALVSMLRRTLINGTVYSAATLRFASTQQDKKVYFDVTADGEPLGRIVMKLNSDEVPKTAENFRALCSGEKGFGYKGSSFHRIIPAFMCQGGDFTNHNGTGGKSIYGRTFPDENFKLKHTGPGMLSMANAGPNTNGSQFFITTAATPWLDRKHVVFGSVVEGMEVVRKMESLGSKNGKPSKKVVISECGLDLFYFEP</sequence>